<feature type="compositionally biased region" description="Low complexity" evidence="1">
    <location>
        <begin position="231"/>
        <end position="245"/>
    </location>
</feature>
<name>X6NCJ9_RETFI</name>
<feature type="compositionally biased region" description="Basic and acidic residues" evidence="1">
    <location>
        <begin position="155"/>
        <end position="170"/>
    </location>
</feature>
<feature type="region of interest" description="Disordered" evidence="1">
    <location>
        <begin position="36"/>
        <end position="56"/>
    </location>
</feature>
<comment type="caution">
    <text evidence="3">The sequence shown here is derived from an EMBL/GenBank/DDBJ whole genome shotgun (WGS) entry which is preliminary data.</text>
</comment>
<keyword evidence="2" id="KW-0812">Transmembrane</keyword>
<protein>
    <submittedName>
        <fullName evidence="3">SNF2-related domain-containing protein</fullName>
    </submittedName>
</protein>
<keyword evidence="4" id="KW-1185">Reference proteome</keyword>
<evidence type="ECO:0000313" key="4">
    <source>
        <dbReference type="Proteomes" id="UP000023152"/>
    </source>
</evidence>
<feature type="transmembrane region" description="Helical" evidence="2">
    <location>
        <begin position="406"/>
        <end position="424"/>
    </location>
</feature>
<reference evidence="3 4" key="1">
    <citation type="journal article" date="2013" name="Curr. Biol.">
        <title>The Genome of the Foraminiferan Reticulomyxa filosa.</title>
        <authorList>
            <person name="Glockner G."/>
            <person name="Hulsmann N."/>
            <person name="Schleicher M."/>
            <person name="Noegel A.A."/>
            <person name="Eichinger L."/>
            <person name="Gallinger C."/>
            <person name="Pawlowski J."/>
            <person name="Sierra R."/>
            <person name="Euteneuer U."/>
            <person name="Pillet L."/>
            <person name="Moustafa A."/>
            <person name="Platzer M."/>
            <person name="Groth M."/>
            <person name="Szafranski K."/>
            <person name="Schliwa M."/>
        </authorList>
    </citation>
    <scope>NUCLEOTIDE SEQUENCE [LARGE SCALE GENOMIC DNA]</scope>
</reference>
<keyword evidence="2" id="KW-1133">Transmembrane helix</keyword>
<sequence length="426" mass="48523">MHNKKKKRKLLRTIRTLFENPIICQEKMRLPAAPSSLMGTSTLERGNSGSRLRDHGNEEDWKEKELRNIRFRLIQLVHEWMSRELENDFLNKPEMMEELDLFRKSVELIYKEKPNLLEVLVKKLDFASMSKNTLYQSKAVNHHEAKATADNAEEKEEKTHLKQERADSPKFRRNANGDSDSDNEHRHDNNNNNNNNSNDDDDDEDDEINVDQLLETIDAYEIQPDVLTQASSVPSSTVTSSTSPTLPGLKQHNSSPPPISIPTTSPIAKKKQPDKGGAQLQQTHSAHARYNTLQTNPMVDPSQKGGGGEGGDDRTLTPKKKVVITRKKFDTMDAQQLASTTGDNDNAASDTGDSRPISPSSAANKLNHSDCFVTTYLESKHDKETYWKYIKKEHGFLKTKFGQKKVIETVIIKLHIFLFVRLYFYY</sequence>
<organism evidence="3 4">
    <name type="scientific">Reticulomyxa filosa</name>
    <dbReference type="NCBI Taxonomy" id="46433"/>
    <lineage>
        <taxon>Eukaryota</taxon>
        <taxon>Sar</taxon>
        <taxon>Rhizaria</taxon>
        <taxon>Retaria</taxon>
        <taxon>Foraminifera</taxon>
        <taxon>Monothalamids</taxon>
        <taxon>Reticulomyxidae</taxon>
        <taxon>Reticulomyxa</taxon>
    </lineage>
</organism>
<dbReference type="AlphaFoldDB" id="X6NCJ9"/>
<feature type="compositionally biased region" description="Polar residues" evidence="1">
    <location>
        <begin position="37"/>
        <end position="50"/>
    </location>
</feature>
<feature type="non-terminal residue" evidence="3">
    <location>
        <position position="426"/>
    </location>
</feature>
<gene>
    <name evidence="3" type="ORF">RFI_13556</name>
</gene>
<keyword evidence="2" id="KW-0472">Membrane</keyword>
<feature type="compositionally biased region" description="Polar residues" evidence="1">
    <location>
        <begin position="279"/>
        <end position="297"/>
    </location>
</feature>
<evidence type="ECO:0000256" key="1">
    <source>
        <dbReference type="SAM" id="MobiDB-lite"/>
    </source>
</evidence>
<evidence type="ECO:0000313" key="3">
    <source>
        <dbReference type="EMBL" id="ETO23623.1"/>
    </source>
</evidence>
<proteinExistence type="predicted"/>
<accession>X6NCJ9</accession>
<feature type="region of interest" description="Disordered" evidence="1">
    <location>
        <begin position="333"/>
        <end position="362"/>
    </location>
</feature>
<dbReference type="EMBL" id="ASPP01009804">
    <property type="protein sequence ID" value="ETO23623.1"/>
    <property type="molecule type" value="Genomic_DNA"/>
</dbReference>
<dbReference type="Proteomes" id="UP000023152">
    <property type="component" value="Unassembled WGS sequence"/>
</dbReference>
<evidence type="ECO:0000256" key="2">
    <source>
        <dbReference type="SAM" id="Phobius"/>
    </source>
</evidence>
<feature type="region of interest" description="Disordered" evidence="1">
    <location>
        <begin position="227"/>
        <end position="319"/>
    </location>
</feature>
<feature type="region of interest" description="Disordered" evidence="1">
    <location>
        <begin position="138"/>
        <end position="206"/>
    </location>
</feature>